<proteinExistence type="predicted"/>
<sequence>NQSLRAVVPVDSTKHDPLQPAEDEGGRIPETIIDIPEDADDDGELILEPATMGEQTKALIQRRVRFGLRDKKMFMCQLLLPLILLAGALALVKQGASER</sequence>
<protein>
    <submittedName>
        <fullName evidence="3">Uncharacterized protein</fullName>
    </submittedName>
</protein>
<dbReference type="InParanoid" id="C5KDV6"/>
<evidence type="ECO:0000313" key="4">
    <source>
        <dbReference type="Proteomes" id="UP000007800"/>
    </source>
</evidence>
<dbReference type="GeneID" id="9062583"/>
<dbReference type="AlphaFoldDB" id="C5KDV6"/>
<name>C5KDV6_PERM5</name>
<dbReference type="EMBL" id="GG672124">
    <property type="protein sequence ID" value="EER17409.1"/>
    <property type="molecule type" value="Genomic_DNA"/>
</dbReference>
<organism evidence="4">
    <name type="scientific">Perkinsus marinus (strain ATCC 50983 / TXsc)</name>
    <dbReference type="NCBI Taxonomy" id="423536"/>
    <lineage>
        <taxon>Eukaryota</taxon>
        <taxon>Sar</taxon>
        <taxon>Alveolata</taxon>
        <taxon>Perkinsozoa</taxon>
        <taxon>Perkinsea</taxon>
        <taxon>Perkinsida</taxon>
        <taxon>Perkinsidae</taxon>
        <taxon>Perkinsus</taxon>
    </lineage>
</organism>
<evidence type="ECO:0000313" key="3">
    <source>
        <dbReference type="EMBL" id="EER17409.1"/>
    </source>
</evidence>
<keyword evidence="2" id="KW-1133">Transmembrane helix</keyword>
<keyword evidence="2" id="KW-0472">Membrane</keyword>
<evidence type="ECO:0000256" key="1">
    <source>
        <dbReference type="SAM" id="MobiDB-lite"/>
    </source>
</evidence>
<feature type="non-terminal residue" evidence="3">
    <location>
        <position position="1"/>
    </location>
</feature>
<evidence type="ECO:0000256" key="2">
    <source>
        <dbReference type="SAM" id="Phobius"/>
    </source>
</evidence>
<accession>C5KDV6</accession>
<feature type="region of interest" description="Disordered" evidence="1">
    <location>
        <begin position="1"/>
        <end position="28"/>
    </location>
</feature>
<dbReference type="RefSeq" id="XP_002785613.1">
    <property type="nucleotide sequence ID" value="XM_002785567.1"/>
</dbReference>
<keyword evidence="2" id="KW-0812">Transmembrane</keyword>
<feature type="transmembrane region" description="Helical" evidence="2">
    <location>
        <begin position="73"/>
        <end position="92"/>
    </location>
</feature>
<keyword evidence="4" id="KW-1185">Reference proteome</keyword>
<gene>
    <name evidence="3" type="ORF">Pmar_PMAR022361</name>
</gene>
<reference evidence="3 4" key="1">
    <citation type="submission" date="2008-07" db="EMBL/GenBank/DDBJ databases">
        <authorList>
            <person name="El-Sayed N."/>
            <person name="Caler E."/>
            <person name="Inman J."/>
            <person name="Amedeo P."/>
            <person name="Hass B."/>
            <person name="Wortman J."/>
        </authorList>
    </citation>
    <scope>NUCLEOTIDE SEQUENCE [LARGE SCALE GENOMIC DNA]</scope>
    <source>
        <strain evidence="4">ATCC 50983 / TXsc</strain>
    </source>
</reference>
<dbReference type="Proteomes" id="UP000007800">
    <property type="component" value="Unassembled WGS sequence"/>
</dbReference>
<feature type="non-terminal residue" evidence="3">
    <location>
        <position position="99"/>
    </location>
</feature>